<protein>
    <recommendedName>
        <fullName evidence="4">Outer membrane beta-barrel protein</fullName>
    </recommendedName>
</protein>
<gene>
    <name evidence="2" type="ORF">LMG7974_01306</name>
</gene>
<organism evidence="2 3">
    <name type="scientific">Campylobacter majalis</name>
    <dbReference type="NCBI Taxonomy" id="2790656"/>
    <lineage>
        <taxon>Bacteria</taxon>
        <taxon>Pseudomonadati</taxon>
        <taxon>Campylobacterota</taxon>
        <taxon>Epsilonproteobacteria</taxon>
        <taxon>Campylobacterales</taxon>
        <taxon>Campylobacteraceae</taxon>
        <taxon>Campylobacter</taxon>
    </lineage>
</organism>
<dbReference type="RefSeq" id="WP_229933098.1">
    <property type="nucleotide sequence ID" value="NZ_CAJHOF010000012.1"/>
</dbReference>
<accession>A0ABN7KAD7</accession>
<feature type="signal peptide" evidence="1">
    <location>
        <begin position="1"/>
        <end position="19"/>
    </location>
</feature>
<keyword evidence="1" id="KW-0732">Signal</keyword>
<keyword evidence="3" id="KW-1185">Reference proteome</keyword>
<dbReference type="InterPro" id="IPR011250">
    <property type="entry name" value="OMP/PagP_B-barrel"/>
</dbReference>
<dbReference type="Proteomes" id="UP000789803">
    <property type="component" value="Unassembled WGS sequence"/>
</dbReference>
<dbReference type="EMBL" id="CAJHOF010000012">
    <property type="protein sequence ID" value="CAD7289050.1"/>
    <property type="molecule type" value="Genomic_DNA"/>
</dbReference>
<evidence type="ECO:0008006" key="4">
    <source>
        <dbReference type="Google" id="ProtNLM"/>
    </source>
</evidence>
<evidence type="ECO:0000313" key="3">
    <source>
        <dbReference type="Proteomes" id="UP000789803"/>
    </source>
</evidence>
<dbReference type="Gene3D" id="2.40.160.20">
    <property type="match status" value="1"/>
</dbReference>
<evidence type="ECO:0000256" key="1">
    <source>
        <dbReference type="SAM" id="SignalP"/>
    </source>
</evidence>
<comment type="caution">
    <text evidence="2">The sequence shown here is derived from an EMBL/GenBank/DDBJ whole genome shotgun (WGS) entry which is preliminary data.</text>
</comment>
<proteinExistence type="predicted"/>
<dbReference type="SUPFAM" id="SSF56925">
    <property type="entry name" value="OMPA-like"/>
    <property type="match status" value="1"/>
</dbReference>
<reference evidence="2 3" key="1">
    <citation type="submission" date="2020-11" db="EMBL/GenBank/DDBJ databases">
        <authorList>
            <person name="Peeters C."/>
        </authorList>
    </citation>
    <scope>NUCLEOTIDE SEQUENCE [LARGE SCALE GENOMIC DNA]</scope>
    <source>
        <strain evidence="2 3">LMG 7974</strain>
    </source>
</reference>
<evidence type="ECO:0000313" key="2">
    <source>
        <dbReference type="EMBL" id="CAD7289050.1"/>
    </source>
</evidence>
<sequence>MKISKILIASSLLGSIAFADGAFVGVSGAYNFKSQIKPDKSEQKGKFGKFDDKNAEFGIKAGYDFDSFRAYGAYVYGTKAKKDKTSKSNAQPTENLKIEWKSHNIVGGVDWTPEIVSGFKAVVGGYMGVSYAKSNTALKDSTGKIVATGSKNASGLITGIKLGGLYELDMHNEIEFGFKGENVKFKDANARNFGLYLGYNYKF</sequence>
<name>A0ABN7KAD7_9BACT</name>
<feature type="chain" id="PRO_5046412731" description="Outer membrane beta-barrel protein" evidence="1">
    <location>
        <begin position="20"/>
        <end position="203"/>
    </location>
</feature>